<dbReference type="STRING" id="13616.ENSMODP00000056517"/>
<dbReference type="GO" id="GO:0005829">
    <property type="term" value="C:cytosol"/>
    <property type="evidence" value="ECO:0007669"/>
    <property type="project" value="Ensembl"/>
</dbReference>
<dbReference type="GO" id="GO:0009306">
    <property type="term" value="P:protein secretion"/>
    <property type="evidence" value="ECO:0007669"/>
    <property type="project" value="Ensembl"/>
</dbReference>
<evidence type="ECO:0000256" key="1">
    <source>
        <dbReference type="SAM" id="MobiDB-lite"/>
    </source>
</evidence>
<gene>
    <name evidence="4" type="primary">HPS6</name>
</gene>
<dbReference type="PANTHER" id="PTHR14696:SF2">
    <property type="entry name" value="BLOC-2 COMPLEX MEMBER HPS6"/>
    <property type="match status" value="1"/>
</dbReference>
<dbReference type="GO" id="GO:0005765">
    <property type="term" value="C:lysosomal membrane"/>
    <property type="evidence" value="ECO:0000318"/>
    <property type="project" value="GO_Central"/>
</dbReference>
<organism evidence="4 5">
    <name type="scientific">Monodelphis domestica</name>
    <name type="common">Gray short-tailed opossum</name>
    <dbReference type="NCBI Taxonomy" id="13616"/>
    <lineage>
        <taxon>Eukaryota</taxon>
        <taxon>Metazoa</taxon>
        <taxon>Chordata</taxon>
        <taxon>Craniata</taxon>
        <taxon>Vertebrata</taxon>
        <taxon>Euteleostomi</taxon>
        <taxon>Mammalia</taxon>
        <taxon>Metatheria</taxon>
        <taxon>Didelphimorphia</taxon>
        <taxon>Didelphidae</taxon>
        <taxon>Monodelphis</taxon>
    </lineage>
</organism>
<dbReference type="GO" id="GO:0072657">
    <property type="term" value="P:protein localization to membrane"/>
    <property type="evidence" value="ECO:0000318"/>
    <property type="project" value="GO_Central"/>
</dbReference>
<dbReference type="PANTHER" id="PTHR14696">
    <property type="entry name" value="HERMANSKY-PUDLAK SYNDROME 6 PROTEIN"/>
    <property type="match status" value="1"/>
</dbReference>
<dbReference type="GO" id="GO:0043473">
    <property type="term" value="P:pigmentation"/>
    <property type="evidence" value="ECO:0007669"/>
    <property type="project" value="Ensembl"/>
</dbReference>
<dbReference type="GO" id="GO:0032418">
    <property type="term" value="P:lysosome localization"/>
    <property type="evidence" value="ECO:0000318"/>
    <property type="project" value="GO_Central"/>
</dbReference>
<dbReference type="GO" id="GO:0031084">
    <property type="term" value="C:BLOC-2 complex"/>
    <property type="evidence" value="ECO:0000318"/>
    <property type="project" value="GO_Central"/>
</dbReference>
<reference evidence="4" key="2">
    <citation type="submission" date="2025-08" db="UniProtKB">
        <authorList>
            <consortium name="Ensembl"/>
        </authorList>
    </citation>
    <scope>IDENTIFICATION</scope>
</reference>
<dbReference type="InterPro" id="IPR046823">
    <property type="entry name" value="HPS6_N"/>
</dbReference>
<dbReference type="AlphaFoldDB" id="A0A5F8H9J4"/>
<evidence type="ECO:0000313" key="5">
    <source>
        <dbReference type="Proteomes" id="UP000002280"/>
    </source>
</evidence>
<feature type="domain" description="BLOC-2 complex member HPS6 C-terminal" evidence="3">
    <location>
        <begin position="406"/>
        <end position="770"/>
    </location>
</feature>
<reference evidence="4 5" key="1">
    <citation type="journal article" date="2007" name="Nature">
        <title>Genome of the marsupial Monodelphis domestica reveals innovation in non-coding sequences.</title>
        <authorList>
            <person name="Mikkelsen T.S."/>
            <person name="Wakefield M.J."/>
            <person name="Aken B."/>
            <person name="Amemiya C.T."/>
            <person name="Chang J.L."/>
            <person name="Duke S."/>
            <person name="Garber M."/>
            <person name="Gentles A.J."/>
            <person name="Goodstadt L."/>
            <person name="Heger A."/>
            <person name="Jurka J."/>
            <person name="Kamal M."/>
            <person name="Mauceli E."/>
            <person name="Searle S.M."/>
            <person name="Sharpe T."/>
            <person name="Baker M.L."/>
            <person name="Batzer M.A."/>
            <person name="Benos P.V."/>
            <person name="Belov K."/>
            <person name="Clamp M."/>
            <person name="Cook A."/>
            <person name="Cuff J."/>
            <person name="Das R."/>
            <person name="Davidow L."/>
            <person name="Deakin J.E."/>
            <person name="Fazzari M.J."/>
            <person name="Glass J.L."/>
            <person name="Grabherr M."/>
            <person name="Greally J.M."/>
            <person name="Gu W."/>
            <person name="Hore T.A."/>
            <person name="Huttley G.A."/>
            <person name="Kleber M."/>
            <person name="Jirtle R.L."/>
            <person name="Koina E."/>
            <person name="Lee J.T."/>
            <person name="Mahony S."/>
            <person name="Marra M.A."/>
            <person name="Miller R.D."/>
            <person name="Nicholls R.D."/>
            <person name="Oda M."/>
            <person name="Papenfuss A.T."/>
            <person name="Parra Z.E."/>
            <person name="Pollock D.D."/>
            <person name="Ray D.A."/>
            <person name="Schein J.E."/>
            <person name="Speed T.P."/>
            <person name="Thompson K."/>
            <person name="VandeBerg J.L."/>
            <person name="Wade C.M."/>
            <person name="Walker J.A."/>
            <person name="Waters P.D."/>
            <person name="Webber C."/>
            <person name="Weidman J.R."/>
            <person name="Xie X."/>
            <person name="Zody M.C."/>
            <person name="Baldwin J."/>
            <person name="Abdouelleil A."/>
            <person name="Abdulkadir J."/>
            <person name="Abebe A."/>
            <person name="Abera B."/>
            <person name="Abreu J."/>
            <person name="Acer S.C."/>
            <person name="Aftuck L."/>
            <person name="Alexander A."/>
            <person name="An P."/>
            <person name="Anderson E."/>
            <person name="Anderson S."/>
            <person name="Arachi H."/>
            <person name="Azer M."/>
            <person name="Bachantsang P."/>
            <person name="Barry A."/>
            <person name="Bayul T."/>
            <person name="Berlin A."/>
            <person name="Bessette D."/>
            <person name="Bloom T."/>
            <person name="Bloom T."/>
            <person name="Boguslavskiy L."/>
            <person name="Bonnet C."/>
            <person name="Boukhgalter B."/>
            <person name="Bourzgui I."/>
            <person name="Brown A."/>
            <person name="Cahill P."/>
            <person name="Channer S."/>
            <person name="Cheshatsang Y."/>
            <person name="Chuda L."/>
            <person name="Citroen M."/>
            <person name="Collymore A."/>
            <person name="Cooke P."/>
            <person name="Costello M."/>
            <person name="D'Aco K."/>
            <person name="Daza R."/>
            <person name="De Haan G."/>
            <person name="DeGray S."/>
            <person name="DeMaso C."/>
            <person name="Dhargay N."/>
            <person name="Dooley K."/>
            <person name="Dooley E."/>
            <person name="Doricent M."/>
            <person name="Dorje P."/>
            <person name="Dorjee K."/>
            <person name="Dupes A."/>
            <person name="Elong R."/>
            <person name="Falk J."/>
            <person name="Farina A."/>
            <person name="Faro S."/>
            <person name="Ferguson D."/>
            <person name="Fisher S."/>
            <person name="Foley C.D."/>
            <person name="Franke A."/>
            <person name="Friedrich D."/>
            <person name="Gadbois L."/>
            <person name="Gearin G."/>
            <person name="Gearin C.R."/>
            <person name="Giannoukos G."/>
            <person name="Goode T."/>
            <person name="Graham J."/>
            <person name="Grandbois E."/>
            <person name="Grewal S."/>
            <person name="Gyaltsen K."/>
            <person name="Hafez N."/>
            <person name="Hagos B."/>
            <person name="Hall J."/>
            <person name="Henson C."/>
            <person name="Hollinger A."/>
            <person name="Honan T."/>
            <person name="Huard M.D."/>
            <person name="Hughes L."/>
            <person name="Hurhula B."/>
            <person name="Husby M.E."/>
            <person name="Kamat A."/>
            <person name="Kanga B."/>
            <person name="Kashin S."/>
            <person name="Khazanovich D."/>
            <person name="Kisner P."/>
            <person name="Lance K."/>
            <person name="Lara M."/>
            <person name="Lee W."/>
            <person name="Lennon N."/>
            <person name="Letendre F."/>
            <person name="LeVine R."/>
            <person name="Lipovsky A."/>
            <person name="Liu X."/>
            <person name="Liu J."/>
            <person name="Liu S."/>
            <person name="Lokyitsang T."/>
            <person name="Lokyitsang Y."/>
            <person name="Lubonja R."/>
            <person name="Lui A."/>
            <person name="MacDonald P."/>
            <person name="Magnisalis V."/>
            <person name="Maru K."/>
            <person name="Matthews C."/>
            <person name="McCusker W."/>
            <person name="McDonough S."/>
            <person name="Mehta T."/>
            <person name="Meldrim J."/>
            <person name="Meneus L."/>
            <person name="Mihai O."/>
            <person name="Mihalev A."/>
            <person name="Mihova T."/>
            <person name="Mittelman R."/>
            <person name="Mlenga V."/>
            <person name="Montmayeur A."/>
            <person name="Mulrain L."/>
            <person name="Navidi A."/>
            <person name="Naylor J."/>
            <person name="Negash T."/>
            <person name="Nguyen T."/>
            <person name="Nguyen N."/>
            <person name="Nicol R."/>
            <person name="Norbu C."/>
            <person name="Norbu N."/>
            <person name="Novod N."/>
            <person name="O'Neill B."/>
            <person name="Osman S."/>
            <person name="Markiewicz E."/>
            <person name="Oyono O.L."/>
            <person name="Patti C."/>
            <person name="Phunkhang P."/>
            <person name="Pierre F."/>
            <person name="Priest M."/>
            <person name="Raghuraman S."/>
            <person name="Rege F."/>
            <person name="Reyes R."/>
            <person name="Rise C."/>
            <person name="Rogov P."/>
            <person name="Ross K."/>
            <person name="Ryan E."/>
            <person name="Settipalli S."/>
            <person name="Shea T."/>
            <person name="Sherpa N."/>
            <person name="Shi L."/>
            <person name="Shih D."/>
            <person name="Sparrow T."/>
            <person name="Spaulding J."/>
            <person name="Stalker J."/>
            <person name="Stange-Thomann N."/>
            <person name="Stavropoulos S."/>
            <person name="Stone C."/>
            <person name="Strader C."/>
            <person name="Tesfaye S."/>
            <person name="Thomson T."/>
            <person name="Thoulutsang Y."/>
            <person name="Thoulutsang D."/>
            <person name="Topham K."/>
            <person name="Topping I."/>
            <person name="Tsamla T."/>
            <person name="Vassiliev H."/>
            <person name="Vo A."/>
            <person name="Wangchuk T."/>
            <person name="Wangdi T."/>
            <person name="Weiand M."/>
            <person name="Wilkinson J."/>
            <person name="Wilson A."/>
            <person name="Yadav S."/>
            <person name="Young G."/>
            <person name="Yu Q."/>
            <person name="Zembek L."/>
            <person name="Zhong D."/>
            <person name="Zimmer A."/>
            <person name="Zwirko Z."/>
            <person name="Jaffe D.B."/>
            <person name="Alvarez P."/>
            <person name="Brockman W."/>
            <person name="Butler J."/>
            <person name="Chin C."/>
            <person name="Gnerre S."/>
            <person name="MacCallum I."/>
            <person name="Graves J.A."/>
            <person name="Ponting C.P."/>
            <person name="Breen M."/>
            <person name="Samollow P.B."/>
            <person name="Lander E.S."/>
            <person name="Lindblad-Toh K."/>
        </authorList>
    </citation>
    <scope>NUCLEOTIDE SEQUENCE [LARGE SCALE GENOMIC DNA]</scope>
</reference>
<reference evidence="4" key="3">
    <citation type="submission" date="2025-09" db="UniProtKB">
        <authorList>
            <consortium name="Ensembl"/>
        </authorList>
    </citation>
    <scope>IDENTIFICATION</scope>
</reference>
<dbReference type="GO" id="GO:0030742">
    <property type="term" value="F:GTP-dependent protein binding"/>
    <property type="evidence" value="ECO:0007669"/>
    <property type="project" value="Ensembl"/>
</dbReference>
<feature type="domain" description="BLOC-2 complex member HPS6 N-terminal" evidence="2">
    <location>
        <begin position="1"/>
        <end position="390"/>
    </location>
</feature>
<dbReference type="Pfam" id="PF20468">
    <property type="entry name" value="HPS6_C"/>
    <property type="match status" value="1"/>
</dbReference>
<accession>A0A5F8H9J4</accession>
<dbReference type="Proteomes" id="UP000002280">
    <property type="component" value="Chromosome 1"/>
</dbReference>
<dbReference type="GO" id="GO:0007596">
    <property type="term" value="P:blood coagulation"/>
    <property type="evidence" value="ECO:0007669"/>
    <property type="project" value="Ensembl"/>
</dbReference>
<dbReference type="GO" id="GO:0005654">
    <property type="term" value="C:nucleoplasm"/>
    <property type="evidence" value="ECO:0007669"/>
    <property type="project" value="Ensembl"/>
</dbReference>
<dbReference type="InParanoid" id="A0A5F8H9J4"/>
<dbReference type="GO" id="GO:0055088">
    <property type="term" value="P:lipid homeostasis"/>
    <property type="evidence" value="ECO:0007669"/>
    <property type="project" value="Ensembl"/>
</dbReference>
<evidence type="ECO:0000259" key="3">
    <source>
        <dbReference type="Pfam" id="PF20468"/>
    </source>
</evidence>
<dbReference type="GO" id="GO:0006629">
    <property type="term" value="P:lipid metabolic process"/>
    <property type="evidence" value="ECO:0007669"/>
    <property type="project" value="Ensembl"/>
</dbReference>
<dbReference type="Bgee" id="ENSMODG00000049767">
    <property type="expression patterns" value="Expressed in adult mammalian kidney and 16 other cell types or tissues"/>
</dbReference>
<feature type="region of interest" description="Disordered" evidence="1">
    <location>
        <begin position="736"/>
        <end position="784"/>
    </location>
</feature>
<proteinExistence type="predicted"/>
<dbReference type="InterPro" id="IPR046822">
    <property type="entry name" value="HPS6_C"/>
</dbReference>
<protein>
    <submittedName>
        <fullName evidence="4">HPS6 biosis of lysosomal organelles complex 2 subunit 3</fullName>
    </submittedName>
</protein>
<dbReference type="InterPro" id="IPR017218">
    <property type="entry name" value="BLOC-2_complex_Hps6_subunit"/>
</dbReference>
<sequence>MKRTSTLRLLSDLSEFSHASRLREMLAEEPLARVRASPDGRHLLLLRPSGSPVPLLLVSRKGAGPGLGLEPPWPAGPGPLLDAFFLKCPGWAGSPRPLLALVWVSGRAEIWGTGVHPGWQLLQQAELCVSSKARVMAAAAVGNRLVWCEERPASTETVVGSAQAAFSHCVCTRALEPGESGAILGAPKILLHHCPHFQLLSSHTDFFLVPTATTWPSVAHILLIWYPSTGRITISVPAHNLTQGRNLSPKGRDSWDFRALLQGVPGLLCGGEPLDIHTCVAAQGSLLVLSPKGDVSLIRRDGGARTVGILKCGLLSQGVPVSLGVFNNTLACVLGSGLELLDMGTGRLLERKVLSTDRVYLLELSAPGIDEEEKENKGGLRLLSASGLFSMSWEVGKEVEWPIAEDLVFEEACSYYQRRSLRGARLTIDELRKGSTFQAPLALAAVLQGHRLPTKLLTDLQAELRDYHGLERLKTRLVTGEGQEEGWTELVEREVERLLRSDLMGDKLPQLNAIFSVFPAAAWGSTRRALQLQLDKAGQLKSQAPPDLWKKVLADTGTDGALPPFELLCQCLCRLEPCWLPPFVELAQRQGGPGWGVGAGGPGPPLYRRALTVLGNWAGAETETLELELLLGSGRPKAILQAIGQLVQARQWDRVLDAGLALSPSSPLLQMEIFTVLLAEFAQHRQLDAHLARLRCLCPPDLTLTDLLLLLQKHLPDEEGPPAPFPKVGGEPPLTVGLLRGLLEQDRPKEQAPNPYEDILWDSGTCPPNPSSRQYPSQNKRSQS</sequence>
<dbReference type="Ensembl" id="ENSMODT00000052823.1">
    <property type="protein sequence ID" value="ENSMODP00000056517.1"/>
    <property type="gene ID" value="ENSMODG00000049767.1"/>
</dbReference>
<dbReference type="OMA" id="RAWPAGH"/>
<evidence type="ECO:0000313" key="4">
    <source>
        <dbReference type="Ensembl" id="ENSMODP00000056517.1"/>
    </source>
</evidence>
<dbReference type="GeneTree" id="ENSGT00390000001546"/>
<dbReference type="Pfam" id="PF15702">
    <property type="entry name" value="HPS6"/>
    <property type="match status" value="1"/>
</dbReference>
<feature type="compositionally biased region" description="Polar residues" evidence="1">
    <location>
        <begin position="771"/>
        <end position="784"/>
    </location>
</feature>
<name>A0A5F8H9J4_MONDO</name>
<dbReference type="FunCoup" id="A0A5F8H9J4">
    <property type="interactions" value="39"/>
</dbReference>
<keyword evidence="5" id="KW-1185">Reference proteome</keyword>
<dbReference type="GO" id="GO:0031267">
    <property type="term" value="F:small GTPase binding"/>
    <property type="evidence" value="ECO:0007669"/>
    <property type="project" value="Ensembl"/>
</dbReference>
<evidence type="ECO:0000259" key="2">
    <source>
        <dbReference type="Pfam" id="PF15702"/>
    </source>
</evidence>